<dbReference type="FunFam" id="3.30.160.60:FF:001270">
    <property type="entry name" value="zinc finger protein 583 isoform X1"/>
    <property type="match status" value="1"/>
</dbReference>
<evidence type="ECO:0000259" key="11">
    <source>
        <dbReference type="PROSITE" id="PS50157"/>
    </source>
</evidence>
<dbReference type="PANTHER" id="PTHR16515">
    <property type="entry name" value="PR DOMAIN ZINC FINGER PROTEIN"/>
    <property type="match status" value="1"/>
</dbReference>
<dbReference type="GO" id="GO:0043565">
    <property type="term" value="F:sequence-specific DNA binding"/>
    <property type="evidence" value="ECO:0007669"/>
    <property type="project" value="UniProtKB-ARBA"/>
</dbReference>
<feature type="binding site" evidence="9">
    <location>
        <position position="7"/>
    </location>
    <ligand>
        <name>Zn(2+)</name>
        <dbReference type="ChEBI" id="CHEBI:29105"/>
    </ligand>
</feature>
<dbReference type="SUPFAM" id="SSF57667">
    <property type="entry name" value="beta-beta-alpha zinc fingers"/>
    <property type="match status" value="5"/>
</dbReference>
<dbReference type="InterPro" id="IPR036236">
    <property type="entry name" value="Znf_C2H2_sf"/>
</dbReference>
<dbReference type="EMBL" id="JARGEI010000028">
    <property type="protein sequence ID" value="KAJ8706552.1"/>
    <property type="molecule type" value="Genomic_DNA"/>
</dbReference>
<feature type="binding site" evidence="9">
    <location>
        <position position="48"/>
    </location>
    <ligand>
        <name>Zn(2+)</name>
        <dbReference type="ChEBI" id="CHEBI:29105"/>
    </ligand>
</feature>
<proteinExistence type="predicted"/>
<evidence type="ECO:0000256" key="3">
    <source>
        <dbReference type="ARBA" id="ARBA00022737"/>
    </source>
</evidence>
<comment type="subcellular location">
    <subcellularLocation>
        <location evidence="1">Nucleus</location>
    </subcellularLocation>
</comment>
<keyword evidence="6" id="KW-0238">DNA-binding</keyword>
<evidence type="ECO:0000256" key="4">
    <source>
        <dbReference type="ARBA" id="ARBA00022771"/>
    </source>
</evidence>
<feature type="binding site" evidence="9">
    <location>
        <position position="10"/>
    </location>
    <ligand>
        <name>Zn(2+)</name>
        <dbReference type="ChEBI" id="CHEBI:29105"/>
    </ligand>
</feature>
<dbReference type="FunFam" id="3.30.160.60:FF:001732">
    <property type="entry name" value="Zgc:162936"/>
    <property type="match status" value="2"/>
</dbReference>
<feature type="domain" description="C2H2-type" evidence="11">
    <location>
        <begin position="402"/>
        <end position="429"/>
    </location>
</feature>
<dbReference type="GO" id="GO:0008270">
    <property type="term" value="F:zinc ion binding"/>
    <property type="evidence" value="ECO:0007669"/>
    <property type="project" value="UniProtKB-UniRule"/>
</dbReference>
<evidence type="ECO:0000256" key="8">
    <source>
        <dbReference type="PROSITE-ProRule" id="PRU00042"/>
    </source>
</evidence>
<dbReference type="InterPro" id="IPR050331">
    <property type="entry name" value="Zinc_finger"/>
</dbReference>
<dbReference type="PANTHER" id="PTHR16515:SF49">
    <property type="entry name" value="GASTRULA ZINC FINGER PROTEIN XLCGF49.1-LIKE-RELATED"/>
    <property type="match status" value="1"/>
</dbReference>
<dbReference type="GO" id="GO:0005694">
    <property type="term" value="C:chromosome"/>
    <property type="evidence" value="ECO:0007669"/>
    <property type="project" value="UniProtKB-ARBA"/>
</dbReference>
<evidence type="ECO:0000256" key="10">
    <source>
        <dbReference type="SAM" id="MobiDB-lite"/>
    </source>
</evidence>
<name>A0AAD8DLH1_MYTSE</name>
<dbReference type="InterPro" id="IPR013087">
    <property type="entry name" value="Znf_C2H2_type"/>
</dbReference>
<feature type="domain" description="C2H2-type" evidence="11">
    <location>
        <begin position="349"/>
        <end position="376"/>
    </location>
</feature>
<dbReference type="PROSITE" id="PS51915">
    <property type="entry name" value="ZAD"/>
    <property type="match status" value="1"/>
</dbReference>
<evidence type="ECO:0000256" key="1">
    <source>
        <dbReference type="ARBA" id="ARBA00004123"/>
    </source>
</evidence>
<dbReference type="GO" id="GO:0005634">
    <property type="term" value="C:nucleus"/>
    <property type="evidence" value="ECO:0007669"/>
    <property type="project" value="UniProtKB-SubCell"/>
</dbReference>
<dbReference type="AlphaFoldDB" id="A0AAD8DLH1"/>
<organism evidence="13 14">
    <name type="scientific">Mythimna separata</name>
    <name type="common">Oriental armyworm</name>
    <name type="synonym">Pseudaletia separata</name>
    <dbReference type="NCBI Taxonomy" id="271217"/>
    <lineage>
        <taxon>Eukaryota</taxon>
        <taxon>Metazoa</taxon>
        <taxon>Ecdysozoa</taxon>
        <taxon>Arthropoda</taxon>
        <taxon>Hexapoda</taxon>
        <taxon>Insecta</taxon>
        <taxon>Pterygota</taxon>
        <taxon>Neoptera</taxon>
        <taxon>Endopterygota</taxon>
        <taxon>Lepidoptera</taxon>
        <taxon>Glossata</taxon>
        <taxon>Ditrysia</taxon>
        <taxon>Noctuoidea</taxon>
        <taxon>Noctuidae</taxon>
        <taxon>Noctuinae</taxon>
        <taxon>Hadenini</taxon>
        <taxon>Mythimna</taxon>
    </lineage>
</organism>
<feature type="region of interest" description="Disordered" evidence="10">
    <location>
        <begin position="229"/>
        <end position="260"/>
    </location>
</feature>
<evidence type="ECO:0000256" key="2">
    <source>
        <dbReference type="ARBA" id="ARBA00022723"/>
    </source>
</evidence>
<evidence type="ECO:0000256" key="5">
    <source>
        <dbReference type="ARBA" id="ARBA00022833"/>
    </source>
</evidence>
<gene>
    <name evidence="13" type="ORF">PYW07_012630</name>
</gene>
<evidence type="ECO:0000313" key="13">
    <source>
        <dbReference type="EMBL" id="KAJ8706552.1"/>
    </source>
</evidence>
<dbReference type="FunFam" id="3.30.160.60:FF:000446">
    <property type="entry name" value="Zinc finger protein"/>
    <property type="match status" value="1"/>
</dbReference>
<evidence type="ECO:0000256" key="9">
    <source>
        <dbReference type="PROSITE-ProRule" id="PRU01263"/>
    </source>
</evidence>
<dbReference type="SMART" id="SM00355">
    <property type="entry name" value="ZnF_C2H2"/>
    <property type="match status" value="8"/>
</dbReference>
<feature type="domain" description="C2H2-type" evidence="11">
    <location>
        <begin position="309"/>
        <end position="336"/>
    </location>
</feature>
<dbReference type="GO" id="GO:0045893">
    <property type="term" value="P:positive regulation of DNA-templated transcription"/>
    <property type="evidence" value="ECO:0007669"/>
    <property type="project" value="UniProtKB-ARBA"/>
</dbReference>
<evidence type="ECO:0000259" key="12">
    <source>
        <dbReference type="PROSITE" id="PS51915"/>
    </source>
</evidence>
<dbReference type="PROSITE" id="PS50157">
    <property type="entry name" value="ZINC_FINGER_C2H2_2"/>
    <property type="match status" value="8"/>
</dbReference>
<feature type="domain" description="C2H2-type" evidence="11">
    <location>
        <begin position="430"/>
        <end position="457"/>
    </location>
</feature>
<keyword evidence="5 9" id="KW-0862">Zinc</keyword>
<keyword evidence="3" id="KW-0677">Repeat</keyword>
<feature type="domain" description="C2H2-type" evidence="11">
    <location>
        <begin position="514"/>
        <end position="536"/>
    </location>
</feature>
<keyword evidence="7" id="KW-0539">Nucleus</keyword>
<evidence type="ECO:0000256" key="7">
    <source>
        <dbReference type="ARBA" id="ARBA00023242"/>
    </source>
</evidence>
<feature type="domain" description="C2H2-type" evidence="11">
    <location>
        <begin position="458"/>
        <end position="485"/>
    </location>
</feature>
<sequence length="536" mass="62236">MKKLSMCRICLVENVRMYEVVNKKLHKLYEKLTDEPFLTKDRRPVIACFFCCAKLKQCYRLLRKCLEAEGLFTKMMYEGYEPGLLRNSNHLDYFNGLTHSSMEHVSIVENNQTESVAIKEKSPTGFDRLDDTDYAVEKNKSDELELENPDKSNLGVEDIPAIECTQSELDSEVDVSLMQIKTKAKEGQKASKMKRRTCVTRRAAVAKNWFLSLKRKLEEIIPAKPTMNVPSDSKITRRSRTSTSESVAKNKESVTSISQSSYNNSTNLIQHSRIHADEKSFICDICQHSFHNKNNLKKHVRKHTGESPFKCNVCQCSFKSNYNLKLHLRKHSSDSLKRHTRVHTDGKFFKCDVCQHSFSSKHSLIVHFRKHSGEKPFKWQRSFNKKGNSNQHVRIHAGEKPFKCDICQRSFTRSCHLKDHLRIHTGEKPYKCDACQRSFTQSTHLKQHLRIHTGEKPHKCDVCQRRFNQSSQLKLHLRIHTGEKPYKCNVCRRSFSLKSSLDTHSTQHTGKKPYQCDVCQRSFNRISLLKKHSSSH</sequence>
<evidence type="ECO:0000256" key="6">
    <source>
        <dbReference type="ARBA" id="ARBA00023125"/>
    </source>
</evidence>
<dbReference type="Pfam" id="PF07776">
    <property type="entry name" value="zf-AD"/>
    <property type="match status" value="1"/>
</dbReference>
<dbReference type="InterPro" id="IPR012934">
    <property type="entry name" value="Znf_AD"/>
</dbReference>
<dbReference type="FunFam" id="3.30.160.60:FF:002343">
    <property type="entry name" value="Zinc finger protein 33A"/>
    <property type="match status" value="1"/>
</dbReference>
<dbReference type="PROSITE" id="PS00028">
    <property type="entry name" value="ZINC_FINGER_C2H2_1"/>
    <property type="match status" value="8"/>
</dbReference>
<feature type="domain" description="ZAD" evidence="12">
    <location>
        <begin position="5"/>
        <end position="75"/>
    </location>
</feature>
<accession>A0AAD8DLH1</accession>
<dbReference type="Gene3D" id="3.30.160.60">
    <property type="entry name" value="Classic Zinc Finger"/>
    <property type="match status" value="9"/>
</dbReference>
<comment type="caution">
    <text evidence="13">The sequence shown here is derived from an EMBL/GenBank/DDBJ whole genome shotgun (WGS) entry which is preliminary data.</text>
</comment>
<dbReference type="SMART" id="SM00868">
    <property type="entry name" value="zf-AD"/>
    <property type="match status" value="1"/>
</dbReference>
<protein>
    <submittedName>
        <fullName evidence="13">Uncharacterized protein</fullName>
    </submittedName>
</protein>
<keyword evidence="2 9" id="KW-0479">Metal-binding</keyword>
<feature type="domain" description="C2H2-type" evidence="11">
    <location>
        <begin position="281"/>
        <end position="308"/>
    </location>
</feature>
<evidence type="ECO:0000313" key="14">
    <source>
        <dbReference type="Proteomes" id="UP001231518"/>
    </source>
</evidence>
<dbReference type="FunFam" id="3.30.160.60:FF:000065">
    <property type="entry name" value="B-cell CLL/lymphoma 6, member B"/>
    <property type="match status" value="2"/>
</dbReference>
<feature type="binding site" evidence="9">
    <location>
        <position position="51"/>
    </location>
    <ligand>
        <name>Zn(2+)</name>
        <dbReference type="ChEBI" id="CHEBI:29105"/>
    </ligand>
</feature>
<dbReference type="SUPFAM" id="SSF57716">
    <property type="entry name" value="Glucocorticoid receptor-like (DNA-binding domain)"/>
    <property type="match status" value="1"/>
</dbReference>
<keyword evidence="14" id="KW-1185">Reference proteome</keyword>
<feature type="domain" description="C2H2-type" evidence="11">
    <location>
        <begin position="486"/>
        <end position="513"/>
    </location>
</feature>
<dbReference type="Pfam" id="PF00096">
    <property type="entry name" value="zf-C2H2"/>
    <property type="match status" value="7"/>
</dbReference>
<keyword evidence="4 8" id="KW-0863">Zinc-finger</keyword>
<reference evidence="13" key="1">
    <citation type="submission" date="2023-03" db="EMBL/GenBank/DDBJ databases">
        <title>Chromosome-level genomes of two armyworms, Mythimna separata and Mythimna loreyi, provide insights into the biosynthesis and reception of sex pheromones.</title>
        <authorList>
            <person name="Zhao H."/>
        </authorList>
    </citation>
    <scope>NUCLEOTIDE SEQUENCE</scope>
    <source>
        <strain evidence="13">BeijingLab</strain>
        <tissue evidence="13">Pupa</tissue>
    </source>
</reference>
<dbReference type="Proteomes" id="UP001231518">
    <property type="component" value="Chromosome 30"/>
</dbReference>